<evidence type="ECO:0000256" key="5">
    <source>
        <dbReference type="ARBA" id="ARBA00023098"/>
    </source>
</evidence>
<proteinExistence type="predicted"/>
<keyword evidence="6" id="KW-0275">Fatty acid biosynthesis</keyword>
<evidence type="ECO:0000256" key="3">
    <source>
        <dbReference type="ARBA" id="ARBA00022553"/>
    </source>
</evidence>
<evidence type="ECO:0000313" key="8">
    <source>
        <dbReference type="EMBL" id="MFK4273138.1"/>
    </source>
</evidence>
<dbReference type="InterPro" id="IPR009081">
    <property type="entry name" value="PP-bd_ACP"/>
</dbReference>
<protein>
    <submittedName>
        <fullName evidence="8">Acyl carrier protein</fullName>
    </submittedName>
</protein>
<organism evidence="8 9">
    <name type="scientific">Streptomyces milbemycinicus</name>
    <dbReference type="NCBI Taxonomy" id="476552"/>
    <lineage>
        <taxon>Bacteria</taxon>
        <taxon>Bacillati</taxon>
        <taxon>Actinomycetota</taxon>
        <taxon>Actinomycetes</taxon>
        <taxon>Kitasatosporales</taxon>
        <taxon>Streptomycetaceae</taxon>
        <taxon>Streptomyces</taxon>
    </lineage>
</organism>
<keyword evidence="5" id="KW-0443">Lipid metabolism</keyword>
<dbReference type="PANTHER" id="PTHR20863">
    <property type="entry name" value="ACYL CARRIER PROTEIN"/>
    <property type="match status" value="1"/>
</dbReference>
<dbReference type="SUPFAM" id="SSF47336">
    <property type="entry name" value="ACP-like"/>
    <property type="match status" value="1"/>
</dbReference>
<keyword evidence="9" id="KW-1185">Reference proteome</keyword>
<dbReference type="RefSeq" id="WP_158104730.1">
    <property type="nucleotide sequence ID" value="NZ_CP109672.1"/>
</dbReference>
<keyword evidence="2" id="KW-0444">Lipid biosynthesis</keyword>
<dbReference type="PROSITE" id="PS50075">
    <property type="entry name" value="CARRIER"/>
    <property type="match status" value="1"/>
</dbReference>
<keyword evidence="3" id="KW-0597">Phosphoprotein</keyword>
<dbReference type="EMBL" id="JBJDQH010000046">
    <property type="protein sequence ID" value="MFK4273138.1"/>
    <property type="molecule type" value="Genomic_DNA"/>
</dbReference>
<evidence type="ECO:0000256" key="1">
    <source>
        <dbReference type="ARBA" id="ARBA00022450"/>
    </source>
</evidence>
<gene>
    <name evidence="8" type="ORF">ACI2L5_51060</name>
</gene>
<dbReference type="Proteomes" id="UP001620295">
    <property type="component" value="Unassembled WGS sequence"/>
</dbReference>
<evidence type="ECO:0000256" key="4">
    <source>
        <dbReference type="ARBA" id="ARBA00022832"/>
    </source>
</evidence>
<evidence type="ECO:0000256" key="2">
    <source>
        <dbReference type="ARBA" id="ARBA00022516"/>
    </source>
</evidence>
<accession>A0ABW8M4L6</accession>
<dbReference type="PANTHER" id="PTHR20863:SF76">
    <property type="entry name" value="CARRIER DOMAIN-CONTAINING PROTEIN"/>
    <property type="match status" value="1"/>
</dbReference>
<comment type="caution">
    <text evidence="8">The sequence shown here is derived from an EMBL/GenBank/DDBJ whole genome shotgun (WGS) entry which is preliminary data.</text>
</comment>
<sequence length="81" mass="8942">MSDDEREAKVREIVANVVELDESSLTRTGLLVEEHGADSLDAIEILTHLETTFSVEIDPKAASRMVNIDAILEILDEYGAK</sequence>
<reference evidence="8 9" key="1">
    <citation type="submission" date="2024-11" db="EMBL/GenBank/DDBJ databases">
        <title>The Natural Products Discovery Center: Release of the First 8490 Sequenced Strains for Exploring Actinobacteria Biosynthetic Diversity.</title>
        <authorList>
            <person name="Kalkreuter E."/>
            <person name="Kautsar S.A."/>
            <person name="Yang D."/>
            <person name="Bader C.D."/>
            <person name="Teijaro C.N."/>
            <person name="Fluegel L."/>
            <person name="Davis C.M."/>
            <person name="Simpson J.R."/>
            <person name="Lauterbach L."/>
            <person name="Steele A.D."/>
            <person name="Gui C."/>
            <person name="Meng S."/>
            <person name="Li G."/>
            <person name="Viehrig K."/>
            <person name="Ye F."/>
            <person name="Su P."/>
            <person name="Kiefer A.F."/>
            <person name="Nichols A."/>
            <person name="Cepeda A.J."/>
            <person name="Yan W."/>
            <person name="Fan B."/>
            <person name="Jiang Y."/>
            <person name="Adhikari A."/>
            <person name="Zheng C.-J."/>
            <person name="Schuster L."/>
            <person name="Cowan T.M."/>
            <person name="Smanski M.J."/>
            <person name="Chevrette M.G."/>
            <person name="De Carvalho L.P.S."/>
            <person name="Shen B."/>
        </authorList>
    </citation>
    <scope>NUCLEOTIDE SEQUENCE [LARGE SCALE GENOMIC DNA]</scope>
    <source>
        <strain evidence="8 9">NPDC020863</strain>
    </source>
</reference>
<dbReference type="InterPro" id="IPR003231">
    <property type="entry name" value="ACP"/>
</dbReference>
<evidence type="ECO:0000256" key="6">
    <source>
        <dbReference type="ARBA" id="ARBA00023160"/>
    </source>
</evidence>
<name>A0ABW8M4L6_9ACTN</name>
<dbReference type="Gene3D" id="1.10.1200.10">
    <property type="entry name" value="ACP-like"/>
    <property type="match status" value="1"/>
</dbReference>
<keyword evidence="1" id="KW-0596">Phosphopantetheine</keyword>
<keyword evidence="4" id="KW-0276">Fatty acid metabolism</keyword>
<feature type="domain" description="Carrier" evidence="7">
    <location>
        <begin position="1"/>
        <end position="79"/>
    </location>
</feature>
<evidence type="ECO:0000259" key="7">
    <source>
        <dbReference type="PROSITE" id="PS50075"/>
    </source>
</evidence>
<dbReference type="InterPro" id="IPR036736">
    <property type="entry name" value="ACP-like_sf"/>
</dbReference>
<evidence type="ECO:0000313" key="9">
    <source>
        <dbReference type="Proteomes" id="UP001620295"/>
    </source>
</evidence>
<dbReference type="Pfam" id="PF00550">
    <property type="entry name" value="PP-binding"/>
    <property type="match status" value="1"/>
</dbReference>